<reference evidence="2" key="1">
    <citation type="submission" date="2020-03" db="EMBL/GenBank/DDBJ databases">
        <title>Transcriptomic Profiling of the Digestive Tract of the Rat Flea, Xenopsylla cheopis, Following Blood Feeding and Infection with Yersinia pestis.</title>
        <authorList>
            <person name="Bland D.M."/>
            <person name="Martens C.A."/>
            <person name="Virtaneva K."/>
            <person name="Kanakabandi K."/>
            <person name="Long D."/>
            <person name="Rosenke R."/>
            <person name="Saturday G.A."/>
            <person name="Hoyt F.H."/>
            <person name="Bruno D.P."/>
            <person name="Ribeiro J.M.C."/>
            <person name="Hinnebusch J."/>
        </authorList>
    </citation>
    <scope>NUCLEOTIDE SEQUENCE</scope>
</reference>
<accession>A0A6M2DHF9</accession>
<organism evidence="2">
    <name type="scientific">Xenopsylla cheopis</name>
    <name type="common">Oriental rat flea</name>
    <name type="synonym">Pulex cheopis</name>
    <dbReference type="NCBI Taxonomy" id="163159"/>
    <lineage>
        <taxon>Eukaryota</taxon>
        <taxon>Metazoa</taxon>
        <taxon>Ecdysozoa</taxon>
        <taxon>Arthropoda</taxon>
        <taxon>Hexapoda</taxon>
        <taxon>Insecta</taxon>
        <taxon>Pterygota</taxon>
        <taxon>Neoptera</taxon>
        <taxon>Endopterygota</taxon>
        <taxon>Siphonaptera</taxon>
        <taxon>Pulicidae</taxon>
        <taxon>Xenopsyllinae</taxon>
        <taxon>Xenopsylla</taxon>
    </lineage>
</organism>
<protein>
    <submittedName>
        <fullName evidence="2">Putative chibby</fullName>
    </submittedName>
</protein>
<feature type="region of interest" description="Disordered" evidence="1">
    <location>
        <begin position="15"/>
        <end position="34"/>
    </location>
</feature>
<evidence type="ECO:0000313" key="2">
    <source>
        <dbReference type="EMBL" id="NOV45334.1"/>
    </source>
</evidence>
<sequence length="109" mass="12813">MPLFFNKFAQRKTPMRKSGKLISEGTREDNNRSDTELTPIKFKLGEQEVQFNAGQWTSDNKDQCTEKQRYYDLQQYAKDLQQENNILKLKVELLLDMLAESTADNIYKT</sequence>
<proteinExistence type="predicted"/>
<dbReference type="AlphaFoldDB" id="A0A6M2DHF9"/>
<dbReference type="EMBL" id="GIIL01001608">
    <property type="protein sequence ID" value="NOV45334.1"/>
    <property type="molecule type" value="Transcribed_RNA"/>
</dbReference>
<name>A0A6M2DHF9_XENCH</name>
<dbReference type="Pfam" id="PF14645">
    <property type="entry name" value="Chibby"/>
    <property type="match status" value="1"/>
</dbReference>
<dbReference type="InterPro" id="IPR028118">
    <property type="entry name" value="Chibby_fam"/>
</dbReference>
<evidence type="ECO:0000256" key="1">
    <source>
        <dbReference type="SAM" id="MobiDB-lite"/>
    </source>
</evidence>
<feature type="compositionally biased region" description="Basic and acidic residues" evidence="1">
    <location>
        <begin position="25"/>
        <end position="34"/>
    </location>
</feature>